<evidence type="ECO:0000256" key="10">
    <source>
        <dbReference type="ARBA" id="ARBA00023027"/>
    </source>
</evidence>
<reference evidence="16 17" key="1">
    <citation type="submission" date="2018-04" db="EMBL/GenBank/DDBJ databases">
        <title>Active sludge and wastewater microbial communities from Klosterneuburg, Austria.</title>
        <authorList>
            <person name="Wagner M."/>
        </authorList>
    </citation>
    <scope>NUCLEOTIDE SEQUENCE [LARGE SCALE GENOMIC DNA]</scope>
    <source>
        <strain evidence="16 17">Nm49</strain>
    </source>
</reference>
<dbReference type="EMBL" id="QAOI01000028">
    <property type="protein sequence ID" value="PTQ72781.1"/>
    <property type="molecule type" value="Genomic_DNA"/>
</dbReference>
<dbReference type="GO" id="GO:0008137">
    <property type="term" value="F:NADH dehydrogenase (ubiquinone) activity"/>
    <property type="evidence" value="ECO:0007669"/>
    <property type="project" value="UniProtKB-UniRule"/>
</dbReference>
<dbReference type="AlphaFoldDB" id="A0A2T5HMG9"/>
<comment type="function">
    <text evidence="12">NDH-1 shuttles electrons from NADH, via FMN and iron-sulfur (Fe-S) centers, to quinones in the respiratory chain. Couples the redox reaction to proton translocation (for every two electrons transferred, four hydrogen ions are translocated across the cytoplasmic membrane), and thus conserves the redox energy in a proton gradient.</text>
</comment>
<dbReference type="PROSITE" id="PS00643">
    <property type="entry name" value="COMPLEX1_75K_3"/>
    <property type="match status" value="1"/>
</dbReference>
<dbReference type="CDD" id="cd02772">
    <property type="entry name" value="MopB_NDH-1_NuoG2"/>
    <property type="match status" value="1"/>
</dbReference>
<dbReference type="PROSITE" id="PS00641">
    <property type="entry name" value="COMPLEX1_75K_1"/>
    <property type="match status" value="1"/>
</dbReference>
<keyword evidence="4 12" id="KW-0001">2Fe-2S</keyword>
<comment type="cofactor">
    <cofactor evidence="12">
        <name>[2Fe-2S] cluster</name>
        <dbReference type="ChEBI" id="CHEBI:190135"/>
    </cofactor>
    <text evidence="12">Binds 1 [2Fe-2S] cluster per subunit.</text>
</comment>
<dbReference type="SMART" id="SM00929">
    <property type="entry name" value="NADH-G_4Fe-4S_3"/>
    <property type="match status" value="1"/>
</dbReference>
<keyword evidence="8 12" id="KW-0408">Iron</keyword>
<evidence type="ECO:0000256" key="5">
    <source>
        <dbReference type="ARBA" id="ARBA00022719"/>
    </source>
</evidence>
<dbReference type="GO" id="GO:0051539">
    <property type="term" value="F:4 iron, 4 sulfur cluster binding"/>
    <property type="evidence" value="ECO:0007669"/>
    <property type="project" value="UniProtKB-KW"/>
</dbReference>
<evidence type="ECO:0000259" key="15">
    <source>
        <dbReference type="PROSITE" id="PS51839"/>
    </source>
</evidence>
<feature type="domain" description="4Fe-4S Mo/W bis-MGD-type" evidence="14">
    <location>
        <begin position="215"/>
        <end position="271"/>
    </location>
</feature>
<comment type="similarity">
    <text evidence="2 12">Belongs to the complex I 75 kDa subunit family.</text>
</comment>
<dbReference type="PROSITE" id="PS51839">
    <property type="entry name" value="4FE4S_HC3"/>
    <property type="match status" value="1"/>
</dbReference>
<evidence type="ECO:0000256" key="3">
    <source>
        <dbReference type="ARBA" id="ARBA00022485"/>
    </source>
</evidence>
<dbReference type="Gene3D" id="3.40.50.740">
    <property type="match status" value="2"/>
</dbReference>
<dbReference type="Gene3D" id="3.30.70.20">
    <property type="match status" value="1"/>
</dbReference>
<dbReference type="InterPro" id="IPR009010">
    <property type="entry name" value="Asp_de-COase-like_dom_sf"/>
</dbReference>
<evidence type="ECO:0000256" key="4">
    <source>
        <dbReference type="ARBA" id="ARBA00022714"/>
    </source>
</evidence>
<dbReference type="Pfam" id="PF13510">
    <property type="entry name" value="Fer2_4"/>
    <property type="match status" value="1"/>
</dbReference>
<dbReference type="PANTHER" id="PTHR43105">
    <property type="entry name" value="RESPIRATORY NITRATE REDUCTASE"/>
    <property type="match status" value="1"/>
</dbReference>
<dbReference type="EC" id="7.1.1.-" evidence="12"/>
<dbReference type="InterPro" id="IPR019574">
    <property type="entry name" value="NADH_UbQ_OxRdtase_Gsu_4Fe4S-bd"/>
</dbReference>
<dbReference type="SUPFAM" id="SSF54862">
    <property type="entry name" value="4Fe-4S ferredoxins"/>
    <property type="match status" value="1"/>
</dbReference>
<dbReference type="InterPro" id="IPR006656">
    <property type="entry name" value="Mopterin_OxRdtase"/>
</dbReference>
<dbReference type="GO" id="GO:0042773">
    <property type="term" value="P:ATP synthesis coupled electron transport"/>
    <property type="evidence" value="ECO:0007669"/>
    <property type="project" value="InterPro"/>
</dbReference>
<dbReference type="Proteomes" id="UP000244128">
    <property type="component" value="Unassembled WGS sequence"/>
</dbReference>
<keyword evidence="10 12" id="KW-0520">NAD</keyword>
<dbReference type="SUPFAM" id="SSF53706">
    <property type="entry name" value="Formate dehydrogenase/DMSO reductase, domains 1-3"/>
    <property type="match status" value="1"/>
</dbReference>
<evidence type="ECO:0000256" key="1">
    <source>
        <dbReference type="ARBA" id="ARBA00001966"/>
    </source>
</evidence>
<evidence type="ECO:0000313" key="17">
    <source>
        <dbReference type="Proteomes" id="UP000244128"/>
    </source>
</evidence>
<comment type="catalytic activity">
    <reaction evidence="11 12">
        <text>a quinone + NADH + 5 H(+)(in) = a quinol + NAD(+) + 4 H(+)(out)</text>
        <dbReference type="Rhea" id="RHEA:57888"/>
        <dbReference type="ChEBI" id="CHEBI:15378"/>
        <dbReference type="ChEBI" id="CHEBI:24646"/>
        <dbReference type="ChEBI" id="CHEBI:57540"/>
        <dbReference type="ChEBI" id="CHEBI:57945"/>
        <dbReference type="ChEBI" id="CHEBI:132124"/>
    </reaction>
</comment>
<dbReference type="SUPFAM" id="SSF50692">
    <property type="entry name" value="ADC-like"/>
    <property type="match status" value="1"/>
</dbReference>
<dbReference type="GO" id="GO:0046872">
    <property type="term" value="F:metal ion binding"/>
    <property type="evidence" value="ECO:0007669"/>
    <property type="project" value="UniProtKB-UniRule"/>
</dbReference>
<dbReference type="InterPro" id="IPR000283">
    <property type="entry name" value="NADH_UbQ_OxRdtase_75kDa_su_CS"/>
</dbReference>
<evidence type="ECO:0000256" key="2">
    <source>
        <dbReference type="ARBA" id="ARBA00005404"/>
    </source>
</evidence>
<dbReference type="GO" id="GO:0016020">
    <property type="term" value="C:membrane"/>
    <property type="evidence" value="ECO:0007669"/>
    <property type="project" value="InterPro"/>
</dbReference>
<dbReference type="InterPro" id="IPR010228">
    <property type="entry name" value="NADH_UbQ_OxRdtase_Gsu"/>
</dbReference>
<evidence type="ECO:0000256" key="8">
    <source>
        <dbReference type="ARBA" id="ARBA00023004"/>
    </source>
</evidence>
<dbReference type="SUPFAM" id="SSF54292">
    <property type="entry name" value="2Fe-2S ferredoxin-like"/>
    <property type="match status" value="1"/>
</dbReference>
<dbReference type="FunFam" id="3.30.200.210:FF:000002">
    <property type="entry name" value="NADH-ubiquinone oxidoreductase 75 kDa subunit"/>
    <property type="match status" value="1"/>
</dbReference>
<dbReference type="PROSITE" id="PS00642">
    <property type="entry name" value="COMPLEX1_75K_2"/>
    <property type="match status" value="1"/>
</dbReference>
<accession>A0A2T5HMG9</accession>
<dbReference type="InterPro" id="IPR006963">
    <property type="entry name" value="Mopterin_OxRdtase_4Fe-4S_dom"/>
</dbReference>
<dbReference type="Gene3D" id="2.20.25.90">
    <property type="entry name" value="ADC-like domains"/>
    <property type="match status" value="1"/>
</dbReference>
<evidence type="ECO:0000256" key="7">
    <source>
        <dbReference type="ARBA" id="ARBA00022967"/>
    </source>
</evidence>
<comment type="cofactor">
    <cofactor evidence="1 12">
        <name>[4Fe-4S] cluster</name>
        <dbReference type="ChEBI" id="CHEBI:49883"/>
    </cofactor>
</comment>
<dbReference type="NCBIfam" id="TIGR01973">
    <property type="entry name" value="NuoG"/>
    <property type="match status" value="1"/>
</dbReference>
<evidence type="ECO:0000256" key="9">
    <source>
        <dbReference type="ARBA" id="ARBA00023014"/>
    </source>
</evidence>
<dbReference type="GO" id="GO:0048038">
    <property type="term" value="F:quinone binding"/>
    <property type="evidence" value="ECO:0007669"/>
    <property type="project" value="UniProtKB-UniRule"/>
</dbReference>
<protein>
    <recommendedName>
        <fullName evidence="12">NADH-quinone oxidoreductase</fullName>
        <ecNumber evidence="12">7.1.1.-</ecNumber>
    </recommendedName>
</protein>
<organism evidence="16 17">
    <name type="scientific">Nitrosomonas oligotropha</name>
    <dbReference type="NCBI Taxonomy" id="42354"/>
    <lineage>
        <taxon>Bacteria</taxon>
        <taxon>Pseudomonadati</taxon>
        <taxon>Pseudomonadota</taxon>
        <taxon>Betaproteobacteria</taxon>
        <taxon>Nitrosomonadales</taxon>
        <taxon>Nitrosomonadaceae</taxon>
        <taxon>Nitrosomonas</taxon>
    </lineage>
</organism>
<keyword evidence="3 12" id="KW-0004">4Fe-4S</keyword>
<dbReference type="RefSeq" id="WP_107804161.1">
    <property type="nucleotide sequence ID" value="NZ_QAOI01000028.1"/>
</dbReference>
<keyword evidence="5 12" id="KW-0874">Quinone</keyword>
<dbReference type="InterPro" id="IPR036010">
    <property type="entry name" value="2Fe-2S_ferredoxin-like_sf"/>
</dbReference>
<keyword evidence="9 12" id="KW-0411">Iron-sulfur</keyword>
<dbReference type="Pfam" id="PF22117">
    <property type="entry name" value="Fer4_Nqo3"/>
    <property type="match status" value="1"/>
</dbReference>
<evidence type="ECO:0000259" key="13">
    <source>
        <dbReference type="PROSITE" id="PS51085"/>
    </source>
</evidence>
<evidence type="ECO:0000256" key="11">
    <source>
        <dbReference type="ARBA" id="ARBA00047712"/>
    </source>
</evidence>
<comment type="caution">
    <text evidence="16">The sequence shown here is derived from an EMBL/GenBank/DDBJ whole genome shotgun (WGS) entry which is preliminary data.</text>
</comment>
<feature type="domain" description="2Fe-2S ferredoxin-type" evidence="13">
    <location>
        <begin position="1"/>
        <end position="78"/>
    </location>
</feature>
<dbReference type="FunFam" id="3.30.70.20:FF:000002">
    <property type="entry name" value="NADH-ubiquinone oxidoreductase 75 kDa subunit"/>
    <property type="match status" value="1"/>
</dbReference>
<evidence type="ECO:0000313" key="16">
    <source>
        <dbReference type="EMBL" id="PTQ72781.1"/>
    </source>
</evidence>
<dbReference type="PROSITE" id="PS51669">
    <property type="entry name" value="4FE4S_MOW_BIS_MGD"/>
    <property type="match status" value="1"/>
</dbReference>
<dbReference type="InterPro" id="IPR001041">
    <property type="entry name" value="2Fe-2S_ferredoxin-type"/>
</dbReference>
<dbReference type="Pfam" id="PF22151">
    <property type="entry name" value="Fer4_NDSU1"/>
    <property type="match status" value="1"/>
</dbReference>
<keyword evidence="6 12" id="KW-0479">Metal-binding</keyword>
<dbReference type="PROSITE" id="PS51085">
    <property type="entry name" value="2FE2S_FER_2"/>
    <property type="match status" value="1"/>
</dbReference>
<evidence type="ECO:0000256" key="12">
    <source>
        <dbReference type="RuleBase" id="RU003525"/>
    </source>
</evidence>
<gene>
    <name evidence="16" type="ORF">C8R26_12825</name>
</gene>
<evidence type="ECO:0000256" key="6">
    <source>
        <dbReference type="ARBA" id="ARBA00022723"/>
    </source>
</evidence>
<dbReference type="Gene3D" id="3.10.20.740">
    <property type="match status" value="1"/>
</dbReference>
<dbReference type="InterPro" id="IPR050123">
    <property type="entry name" value="Prok_molybdopt-oxidoreductase"/>
</dbReference>
<evidence type="ECO:0000259" key="14">
    <source>
        <dbReference type="PROSITE" id="PS51669"/>
    </source>
</evidence>
<dbReference type="FunFam" id="3.10.20.740:FF:000001">
    <property type="entry name" value="NADH-quinone oxidoreductase subunit G"/>
    <property type="match status" value="1"/>
</dbReference>
<keyword evidence="7 12" id="KW-1278">Translocase</keyword>
<dbReference type="Gene3D" id="3.40.228.10">
    <property type="entry name" value="Dimethylsulfoxide Reductase, domain 2"/>
    <property type="match status" value="1"/>
</dbReference>
<proteinExistence type="inferred from homology"/>
<name>A0A2T5HMG9_9PROT</name>
<dbReference type="GO" id="GO:0051537">
    <property type="term" value="F:2 iron, 2 sulfur cluster binding"/>
    <property type="evidence" value="ECO:0007669"/>
    <property type="project" value="UniProtKB-UniRule"/>
</dbReference>
<feature type="domain" description="4Fe-4S His(Cys)3-ligated-type" evidence="15">
    <location>
        <begin position="78"/>
        <end position="117"/>
    </location>
</feature>
<dbReference type="GO" id="GO:0016651">
    <property type="term" value="F:oxidoreductase activity, acting on NAD(P)H"/>
    <property type="evidence" value="ECO:0007669"/>
    <property type="project" value="InterPro"/>
</dbReference>
<dbReference type="Pfam" id="PF10588">
    <property type="entry name" value="NADH-G_4Fe-4S_3"/>
    <property type="match status" value="1"/>
</dbReference>
<sequence>MVNIEIDGKQVSVPKGSTIMDGAKQIGVYIPHFCYHKKLSIAANCRMCLVQVEKAPKPLPACATPVMDGMKVYTHSQQAVTAQKGVMEFLLINHPLDCPICDQGGECQLQDLAVGYGASGSRYTEAKRVVVNKNLGPLISTDMTRCIHCTRCVRFGQEIAGIMELGMAGRGEHSEILAFVGKTIDSELSGNVIDLCPVGALVSKPFRYSARTWELSRRKSISPHCGLGSNLVVQVKQNRVMRVLPRDNEAINECWLSDKDRFSYEGLNSEDRLTRPMIKREGQWFECDWQEALEFTALSLQTVKQRHGAKSLAALGSAHSTSEELYLLQKLIRAMGSGNIDHRLRQSDFRADKNMLGVPWLGTSIADISQLKSALIIGSTLRKDHPLIAQRMRQAVKNGMKLNIVNPVDDDLLVKVAHKAIVSPASITRVLAEILKAAAEIKGTALTDELKQLVNSINIPSTANAFAIASSLIENVPAAIYLGNISQHHPDYSIIALLADLIARITGASYGVLGESANSVGAYLAGAIPEISAISIAAKLNYTESGLTAAQMLRSDDDLAKEKCKAFILMNVEPEFDTYDSYQALKTIQSSEFVVSLTAYKGNGKDYADVLLPITPFTETSGTYVNTEGKVQSFNGVVSPLGEARPAWKVLRVLANLLELEKFDYETAEQVREEIFPAGVEINQYLNNNSKCYDTAIAINESHHIQRIGEIPIYQADPIVRRAESLQATHDAAQPRAWMPTAMLEKLGIAAGDQVRIKQGEGFVQLEAAQDEKLPVNCVRIAGAHPKTVALGALFGEIVLEKL</sequence>
<dbReference type="PANTHER" id="PTHR43105:SF13">
    <property type="entry name" value="NADH-UBIQUINONE OXIDOREDUCTASE 75 KDA SUBUNIT, MITOCHONDRIAL"/>
    <property type="match status" value="1"/>
</dbReference>
<dbReference type="InterPro" id="IPR054351">
    <property type="entry name" value="NADH_UbQ_OxRdtase_ferredoxin"/>
</dbReference>
<dbReference type="CDD" id="cd00207">
    <property type="entry name" value="fer2"/>
    <property type="match status" value="1"/>
</dbReference>
<dbReference type="Pfam" id="PF00384">
    <property type="entry name" value="Molybdopterin"/>
    <property type="match status" value="1"/>
</dbReference>